<evidence type="ECO:0000313" key="3">
    <source>
        <dbReference type="EMBL" id="KAK8395469.1"/>
    </source>
</evidence>
<dbReference type="PANTHER" id="PTHR47055:SF3">
    <property type="entry name" value="PHORBOL-ESTER_DAG-TYPE DOMAIN-CONTAINING PROTEIN"/>
    <property type="match status" value="1"/>
</dbReference>
<dbReference type="GO" id="GO:0043565">
    <property type="term" value="F:sequence-specific DNA binding"/>
    <property type="evidence" value="ECO:0007669"/>
    <property type="project" value="TreeGrafter"/>
</dbReference>
<keyword evidence="4" id="KW-1185">Reference proteome</keyword>
<feature type="region of interest" description="Disordered" evidence="1">
    <location>
        <begin position="1"/>
        <end position="25"/>
    </location>
</feature>
<dbReference type="PANTHER" id="PTHR47055">
    <property type="entry name" value="DDE_TNP_1_7 DOMAIN-CONTAINING PROTEIN"/>
    <property type="match status" value="1"/>
</dbReference>
<feature type="domain" description="PiggyBac transposable element-derived protein" evidence="2">
    <location>
        <begin position="47"/>
        <end position="137"/>
    </location>
</feature>
<sequence>MPCQDIGGLTDEDSGNEGSGVKNPNHLGILNRQAELVTFHQEDDYDAIMYLSGYLTASQKHMYWQRREDTNNALVKEAMSRNAFDDVMRYTHFANITKPNKDDSFCKVAMFFKNINDTATKYVERTEFVSVDKSMIRPVLIGAITNPGNGSWNLKRAGYFSSSEGLKMIEPLWPRPSFSLHGRLVRLACDQVSWWQDQF</sequence>
<proteinExistence type="predicted"/>
<gene>
    <name evidence="3" type="ORF">O3P69_006261</name>
</gene>
<organism evidence="3 4">
    <name type="scientific">Scylla paramamosain</name>
    <name type="common">Mud crab</name>
    <dbReference type="NCBI Taxonomy" id="85552"/>
    <lineage>
        <taxon>Eukaryota</taxon>
        <taxon>Metazoa</taxon>
        <taxon>Ecdysozoa</taxon>
        <taxon>Arthropoda</taxon>
        <taxon>Crustacea</taxon>
        <taxon>Multicrustacea</taxon>
        <taxon>Malacostraca</taxon>
        <taxon>Eumalacostraca</taxon>
        <taxon>Eucarida</taxon>
        <taxon>Decapoda</taxon>
        <taxon>Pleocyemata</taxon>
        <taxon>Brachyura</taxon>
        <taxon>Eubrachyura</taxon>
        <taxon>Portunoidea</taxon>
        <taxon>Portunidae</taxon>
        <taxon>Portuninae</taxon>
        <taxon>Scylla</taxon>
    </lineage>
</organism>
<dbReference type="EMBL" id="JARAKH010000018">
    <property type="protein sequence ID" value="KAK8395469.1"/>
    <property type="molecule type" value="Genomic_DNA"/>
</dbReference>
<name>A0AAW0U7C5_SCYPA</name>
<protein>
    <recommendedName>
        <fullName evidence="2">PiggyBac transposable element-derived protein domain-containing protein</fullName>
    </recommendedName>
</protein>
<dbReference type="Pfam" id="PF13843">
    <property type="entry name" value="DDE_Tnp_1_7"/>
    <property type="match status" value="1"/>
</dbReference>
<dbReference type="Proteomes" id="UP001487740">
    <property type="component" value="Unassembled WGS sequence"/>
</dbReference>
<dbReference type="InterPro" id="IPR052638">
    <property type="entry name" value="PiggyBac_TE-derived"/>
</dbReference>
<accession>A0AAW0U7C5</accession>
<comment type="caution">
    <text evidence="3">The sequence shown here is derived from an EMBL/GenBank/DDBJ whole genome shotgun (WGS) entry which is preliminary data.</text>
</comment>
<dbReference type="AlphaFoldDB" id="A0AAW0U7C5"/>
<dbReference type="InterPro" id="IPR029526">
    <property type="entry name" value="PGBD"/>
</dbReference>
<evidence type="ECO:0000256" key="1">
    <source>
        <dbReference type="SAM" id="MobiDB-lite"/>
    </source>
</evidence>
<evidence type="ECO:0000313" key="4">
    <source>
        <dbReference type="Proteomes" id="UP001487740"/>
    </source>
</evidence>
<reference evidence="3 4" key="1">
    <citation type="submission" date="2023-03" db="EMBL/GenBank/DDBJ databases">
        <title>High-quality genome of Scylla paramamosain provides insights in environmental adaptation.</title>
        <authorList>
            <person name="Zhang L."/>
        </authorList>
    </citation>
    <scope>NUCLEOTIDE SEQUENCE [LARGE SCALE GENOMIC DNA]</scope>
    <source>
        <strain evidence="3">LZ_2023a</strain>
        <tissue evidence="3">Muscle</tissue>
    </source>
</reference>
<evidence type="ECO:0000259" key="2">
    <source>
        <dbReference type="Pfam" id="PF13843"/>
    </source>
</evidence>